<dbReference type="SUPFAM" id="SSF141868">
    <property type="entry name" value="EAL domain-like"/>
    <property type="match status" value="1"/>
</dbReference>
<dbReference type="InterPro" id="IPR043128">
    <property type="entry name" value="Rev_trsase/Diguanyl_cyclase"/>
</dbReference>
<keyword evidence="5" id="KW-1185">Reference proteome</keyword>
<dbReference type="PANTHER" id="PTHR44757:SF2">
    <property type="entry name" value="BIOFILM ARCHITECTURE MAINTENANCE PROTEIN MBAA"/>
    <property type="match status" value="1"/>
</dbReference>
<sequence length="725" mass="80352">MNTGRRLQLFLLGPMVLIGLVALLVLYGSLTSMRQQFEIANTAQHNDLQVMADAAGFARDIGLIQKRVATALNGAQNGTLNELQLYRMHSAIVNDLDTLGQHIEQLTSSALVVDANHGSAKGLKQEFESYRRFIIMSTDALAVDPSVARDFMEQGRQHFRDFSIFASSIGVLLAQRSQERNAMQAQTFIRQAKQVLALGIAALLMLLGIAYWLARRASQSMLDLADALHTLAGNQNTEIPLPRVEALHKQGQGELGRLAGAVLAFRNAIERQRQAEATAHQLAFYDTLSQLPNRRMLMERLKLALDGCARSDQRGAVMLLDLDGFKRINDARGHSIGDQLLQQVAQRLAQTVRANDTVARLSGDKFGFVLAALNPLPQQAASEVEQIVVECAQSLAQPILLEGQTYFITASIGITLFDAERQSLDALLKQAEAAMYRAKNEGRNTYRFYDPQIQAHLEAKVSLETDLRLAVEQQQLCLFYQLQVDEQDRVQGVEALVRWIHPDKGMVSPAQFIPLAEESDLILPIGHWVLETACRQLSQWASQPERAHLSIAVNVSARQFRQRDFVEQVRAVLASTGAPAQSLKLELTESLVLENVEATISKMLTLRALGVRFSMDDFGTGYSSLQYLKRLPLDQLKIEQSFVRDITTDSDDAVIVQTIIAMGRALRLEVIAEGVETREQQAFLRAQGCSAYQGYLFSKPMPIGQLEPHLPPATTPHEAQATAPE</sequence>
<reference evidence="5" key="1">
    <citation type="journal article" date="2019" name="Int. J. Syst. Evol. Microbiol.">
        <title>The Global Catalogue of Microorganisms (GCM) 10K type strain sequencing project: providing services to taxonomists for standard genome sequencing and annotation.</title>
        <authorList>
            <consortium name="The Broad Institute Genomics Platform"/>
            <consortium name="The Broad Institute Genome Sequencing Center for Infectious Disease"/>
            <person name="Wu L."/>
            <person name="Ma J."/>
        </authorList>
    </citation>
    <scope>NUCLEOTIDE SEQUENCE [LARGE SCALE GENOMIC DNA]</scope>
    <source>
        <strain evidence="5">CCUG 49452</strain>
    </source>
</reference>
<dbReference type="InterPro" id="IPR052155">
    <property type="entry name" value="Biofilm_reg_signaling"/>
</dbReference>
<dbReference type="InterPro" id="IPR029787">
    <property type="entry name" value="Nucleotide_cyclase"/>
</dbReference>
<dbReference type="Pfam" id="PF00563">
    <property type="entry name" value="EAL"/>
    <property type="match status" value="1"/>
</dbReference>
<dbReference type="PROSITE" id="PS50887">
    <property type="entry name" value="GGDEF"/>
    <property type="match status" value="1"/>
</dbReference>
<dbReference type="SMART" id="SM00267">
    <property type="entry name" value="GGDEF"/>
    <property type="match status" value="1"/>
</dbReference>
<evidence type="ECO:0000313" key="4">
    <source>
        <dbReference type="EMBL" id="MFC4789845.1"/>
    </source>
</evidence>
<feature type="domain" description="EAL" evidence="2">
    <location>
        <begin position="460"/>
        <end position="714"/>
    </location>
</feature>
<dbReference type="Gene3D" id="3.30.70.270">
    <property type="match status" value="1"/>
</dbReference>
<dbReference type="Pfam" id="PF00990">
    <property type="entry name" value="GGDEF"/>
    <property type="match status" value="1"/>
</dbReference>
<dbReference type="PANTHER" id="PTHR44757">
    <property type="entry name" value="DIGUANYLATE CYCLASE DGCP"/>
    <property type="match status" value="1"/>
</dbReference>
<dbReference type="InterPro" id="IPR035919">
    <property type="entry name" value="EAL_sf"/>
</dbReference>
<feature type="transmembrane region" description="Helical" evidence="1">
    <location>
        <begin position="6"/>
        <end position="27"/>
    </location>
</feature>
<proteinExistence type="predicted"/>
<dbReference type="CDD" id="cd01949">
    <property type="entry name" value="GGDEF"/>
    <property type="match status" value="1"/>
</dbReference>
<feature type="domain" description="GGDEF" evidence="3">
    <location>
        <begin position="313"/>
        <end position="451"/>
    </location>
</feature>
<gene>
    <name evidence="4" type="ORF">ACFO6X_12720</name>
</gene>
<dbReference type="RefSeq" id="WP_382433615.1">
    <property type="nucleotide sequence ID" value="NZ_JBHSHJ010000011.1"/>
</dbReference>
<keyword evidence="1" id="KW-1133">Transmembrane helix</keyword>
<dbReference type="InterPro" id="IPR000160">
    <property type="entry name" value="GGDEF_dom"/>
</dbReference>
<keyword evidence="1" id="KW-0472">Membrane</keyword>
<evidence type="ECO:0000259" key="2">
    <source>
        <dbReference type="PROSITE" id="PS50883"/>
    </source>
</evidence>
<organism evidence="4 5">
    <name type="scientific">Giesbergeria sinuosa</name>
    <dbReference type="NCBI Taxonomy" id="80883"/>
    <lineage>
        <taxon>Bacteria</taxon>
        <taxon>Pseudomonadati</taxon>
        <taxon>Pseudomonadota</taxon>
        <taxon>Betaproteobacteria</taxon>
        <taxon>Burkholderiales</taxon>
        <taxon>Comamonadaceae</taxon>
        <taxon>Giesbergeria</taxon>
    </lineage>
</organism>
<accession>A0ABV9QJF5</accession>
<dbReference type="SUPFAM" id="SSF55073">
    <property type="entry name" value="Nucleotide cyclase"/>
    <property type="match status" value="1"/>
</dbReference>
<evidence type="ECO:0000313" key="5">
    <source>
        <dbReference type="Proteomes" id="UP001596001"/>
    </source>
</evidence>
<dbReference type="Proteomes" id="UP001596001">
    <property type="component" value="Unassembled WGS sequence"/>
</dbReference>
<dbReference type="InterPro" id="IPR001633">
    <property type="entry name" value="EAL_dom"/>
</dbReference>
<dbReference type="Gene3D" id="6.10.340.10">
    <property type="match status" value="1"/>
</dbReference>
<dbReference type="CDD" id="cd01948">
    <property type="entry name" value="EAL"/>
    <property type="match status" value="1"/>
</dbReference>
<dbReference type="SMART" id="SM00052">
    <property type="entry name" value="EAL"/>
    <property type="match status" value="1"/>
</dbReference>
<dbReference type="PROSITE" id="PS50883">
    <property type="entry name" value="EAL"/>
    <property type="match status" value="1"/>
</dbReference>
<feature type="transmembrane region" description="Helical" evidence="1">
    <location>
        <begin position="195"/>
        <end position="214"/>
    </location>
</feature>
<evidence type="ECO:0000259" key="3">
    <source>
        <dbReference type="PROSITE" id="PS50887"/>
    </source>
</evidence>
<keyword evidence="1" id="KW-0812">Transmembrane</keyword>
<dbReference type="EMBL" id="JBHSHJ010000011">
    <property type="protein sequence ID" value="MFC4789845.1"/>
    <property type="molecule type" value="Genomic_DNA"/>
</dbReference>
<dbReference type="Gene3D" id="3.20.20.450">
    <property type="entry name" value="EAL domain"/>
    <property type="match status" value="1"/>
</dbReference>
<dbReference type="NCBIfam" id="TIGR00254">
    <property type="entry name" value="GGDEF"/>
    <property type="match status" value="1"/>
</dbReference>
<name>A0ABV9QJF5_9BURK</name>
<evidence type="ECO:0000256" key="1">
    <source>
        <dbReference type="SAM" id="Phobius"/>
    </source>
</evidence>
<protein>
    <submittedName>
        <fullName evidence="4">EAL domain-containing protein</fullName>
    </submittedName>
</protein>
<comment type="caution">
    <text evidence="4">The sequence shown here is derived from an EMBL/GenBank/DDBJ whole genome shotgun (WGS) entry which is preliminary data.</text>
</comment>